<evidence type="ECO:0000313" key="2">
    <source>
        <dbReference type="Proteomes" id="UP001152747"/>
    </source>
</evidence>
<accession>A0A9P1MZ39</accession>
<evidence type="ECO:0000313" key="1">
    <source>
        <dbReference type="EMBL" id="CAI5444982.1"/>
    </source>
</evidence>
<organism evidence="1 2">
    <name type="scientific">Caenorhabditis angaria</name>
    <dbReference type="NCBI Taxonomy" id="860376"/>
    <lineage>
        <taxon>Eukaryota</taxon>
        <taxon>Metazoa</taxon>
        <taxon>Ecdysozoa</taxon>
        <taxon>Nematoda</taxon>
        <taxon>Chromadorea</taxon>
        <taxon>Rhabditida</taxon>
        <taxon>Rhabditina</taxon>
        <taxon>Rhabditomorpha</taxon>
        <taxon>Rhabditoidea</taxon>
        <taxon>Rhabditidae</taxon>
        <taxon>Peloderinae</taxon>
        <taxon>Caenorhabditis</taxon>
    </lineage>
</organism>
<protein>
    <submittedName>
        <fullName evidence="1">Uncharacterized protein</fullName>
    </submittedName>
</protein>
<keyword evidence="2" id="KW-1185">Reference proteome</keyword>
<reference evidence="1" key="1">
    <citation type="submission" date="2022-11" db="EMBL/GenBank/DDBJ databases">
        <authorList>
            <person name="Kikuchi T."/>
        </authorList>
    </citation>
    <scope>NUCLEOTIDE SEQUENCE</scope>
    <source>
        <strain evidence="1">PS1010</strain>
    </source>
</reference>
<gene>
    <name evidence="1" type="ORF">CAMP_LOCUS7619</name>
</gene>
<comment type="caution">
    <text evidence="1">The sequence shown here is derived from an EMBL/GenBank/DDBJ whole genome shotgun (WGS) entry which is preliminary data.</text>
</comment>
<dbReference type="GO" id="GO:0003676">
    <property type="term" value="F:nucleic acid binding"/>
    <property type="evidence" value="ECO:0007669"/>
    <property type="project" value="InterPro"/>
</dbReference>
<dbReference type="Proteomes" id="UP001152747">
    <property type="component" value="Unassembled WGS sequence"/>
</dbReference>
<dbReference type="InterPro" id="IPR035979">
    <property type="entry name" value="RBD_domain_sf"/>
</dbReference>
<proteinExistence type="predicted"/>
<name>A0A9P1MZ39_9PELO</name>
<dbReference type="EMBL" id="CANHGI010000003">
    <property type="protein sequence ID" value="CAI5444982.1"/>
    <property type="molecule type" value="Genomic_DNA"/>
</dbReference>
<dbReference type="AlphaFoldDB" id="A0A9P1MZ39"/>
<dbReference type="SUPFAM" id="SSF54928">
    <property type="entry name" value="RNA-binding domain, RBD"/>
    <property type="match status" value="1"/>
</dbReference>
<sequence>MGDSSTKKIEEWNNDWKCQIQSKHEKALIIDQLLETYADFRKSNVGFGGNTLQIKFKFKVDFHRFTTENVDFMHADELDLKISHINPALGEMQIKDHLSQKWMIQTVRKLRNSTTAYVTFESAFDLVEANNFFNLNYVFFFGKYILPTRSEIVKEEAVSNNSIDCKIIVLGDEEEDYKMEIEVLLNLHKEKELRKRKMLESIEQEYDAKLKELNERSEKRKKTGDLMSKIDNKLEKMIKDAEDGKLQTMRKDSEEVKKFTKDIIAILKV</sequence>